<keyword evidence="2" id="KW-0812">Transmembrane</keyword>
<protein>
    <submittedName>
        <fullName evidence="3">Tail needle protein</fullName>
    </submittedName>
</protein>
<feature type="transmembrane region" description="Helical" evidence="2">
    <location>
        <begin position="20"/>
        <end position="41"/>
    </location>
</feature>
<organism evidence="3 4">
    <name type="scientific">Pantoea phage PdC23</name>
    <dbReference type="NCBI Taxonomy" id="2894356"/>
    <lineage>
        <taxon>Viruses</taxon>
        <taxon>Duplodnaviria</taxon>
        <taxon>Heunggongvirae</taxon>
        <taxon>Uroviricota</taxon>
        <taxon>Caudoviricetes</taxon>
        <taxon>Felixviridae</taxon>
        <taxon>Certevirus</taxon>
        <taxon>Certevirus C23</taxon>
    </lineage>
</organism>
<gene>
    <name evidence="3" type="ORF">pdc_025</name>
</gene>
<keyword evidence="4" id="KW-1185">Reference proteome</keyword>
<name>A0AAE9C7W4_9CAUD</name>
<keyword evidence="2" id="KW-0472">Membrane</keyword>
<keyword evidence="1" id="KW-0175">Coiled coil</keyword>
<dbReference type="EMBL" id="OL396571">
    <property type="protein sequence ID" value="UGC97738.1"/>
    <property type="molecule type" value="Genomic_DNA"/>
</dbReference>
<evidence type="ECO:0000256" key="2">
    <source>
        <dbReference type="SAM" id="Phobius"/>
    </source>
</evidence>
<reference evidence="3" key="1">
    <citation type="journal article" date="2022" name="Curr. Microbiol.">
        <title>Isolation, Characterization, and Comparative Genomic Analysis of vB_Pd_C23, a Novel Bacteriophage of Pantoea dispersa.</title>
        <authorList>
            <person name="Grami E."/>
            <person name="Laadouze I."/>
            <person name="Ben Tiba S."/>
            <person name="Hafiane A."/>
            <person name="Sealey K.S."/>
            <person name="Saidi N."/>
        </authorList>
    </citation>
    <scope>NUCLEOTIDE SEQUENCE</scope>
</reference>
<accession>A0AAE9C7W4</accession>
<dbReference type="Proteomes" id="UP000828384">
    <property type="component" value="Segment"/>
</dbReference>
<evidence type="ECO:0000313" key="4">
    <source>
        <dbReference type="Proteomes" id="UP000828384"/>
    </source>
</evidence>
<evidence type="ECO:0000313" key="3">
    <source>
        <dbReference type="EMBL" id="UGC97738.1"/>
    </source>
</evidence>
<feature type="coiled-coil region" evidence="1">
    <location>
        <begin position="43"/>
        <end position="112"/>
    </location>
</feature>
<evidence type="ECO:0000256" key="1">
    <source>
        <dbReference type="SAM" id="Coils"/>
    </source>
</evidence>
<keyword evidence="2" id="KW-1133">Transmembrane helix</keyword>
<proteinExistence type="predicted"/>
<sequence>MSTAAKVGAMSDPSDLVTYTGYFGAGGMAILLLTRVWKIIFSESSAIQLMKDLQDENARLRARIEQKESENQGLLQDKLMTQADLRSALDKIDLLTLQVQELKQELHTFKNSVRGS</sequence>